<dbReference type="AlphaFoldDB" id="A0A5B7HX24"/>
<sequence length="25" mass="2999">MRASSTSMFWNLVRYAWGSFTLQRC</sequence>
<evidence type="ECO:0000313" key="2">
    <source>
        <dbReference type="Proteomes" id="UP000324222"/>
    </source>
</evidence>
<evidence type="ECO:0000313" key="1">
    <source>
        <dbReference type="EMBL" id="MPC75952.1"/>
    </source>
</evidence>
<dbReference type="EMBL" id="VSRR010042242">
    <property type="protein sequence ID" value="MPC75952.1"/>
    <property type="molecule type" value="Genomic_DNA"/>
</dbReference>
<dbReference type="Proteomes" id="UP000324222">
    <property type="component" value="Unassembled WGS sequence"/>
</dbReference>
<reference evidence="1 2" key="1">
    <citation type="submission" date="2019-05" db="EMBL/GenBank/DDBJ databases">
        <title>Another draft genome of Portunus trituberculatus and its Hox gene families provides insights of decapod evolution.</title>
        <authorList>
            <person name="Jeong J.-H."/>
            <person name="Song I."/>
            <person name="Kim S."/>
            <person name="Choi T."/>
            <person name="Kim D."/>
            <person name="Ryu S."/>
            <person name="Kim W."/>
        </authorList>
    </citation>
    <scope>NUCLEOTIDE SEQUENCE [LARGE SCALE GENOMIC DNA]</scope>
    <source>
        <tissue evidence="1">Muscle</tissue>
    </source>
</reference>
<accession>A0A5B7HX24</accession>
<name>A0A5B7HX24_PORTR</name>
<keyword evidence="2" id="KW-1185">Reference proteome</keyword>
<comment type="caution">
    <text evidence="1">The sequence shown here is derived from an EMBL/GenBank/DDBJ whole genome shotgun (WGS) entry which is preliminary data.</text>
</comment>
<proteinExistence type="predicted"/>
<protein>
    <submittedName>
        <fullName evidence="1">Uncharacterized protein</fullName>
    </submittedName>
</protein>
<gene>
    <name evidence="1" type="ORF">E2C01_070353</name>
</gene>
<organism evidence="1 2">
    <name type="scientific">Portunus trituberculatus</name>
    <name type="common">Swimming crab</name>
    <name type="synonym">Neptunus trituberculatus</name>
    <dbReference type="NCBI Taxonomy" id="210409"/>
    <lineage>
        <taxon>Eukaryota</taxon>
        <taxon>Metazoa</taxon>
        <taxon>Ecdysozoa</taxon>
        <taxon>Arthropoda</taxon>
        <taxon>Crustacea</taxon>
        <taxon>Multicrustacea</taxon>
        <taxon>Malacostraca</taxon>
        <taxon>Eumalacostraca</taxon>
        <taxon>Eucarida</taxon>
        <taxon>Decapoda</taxon>
        <taxon>Pleocyemata</taxon>
        <taxon>Brachyura</taxon>
        <taxon>Eubrachyura</taxon>
        <taxon>Portunoidea</taxon>
        <taxon>Portunidae</taxon>
        <taxon>Portuninae</taxon>
        <taxon>Portunus</taxon>
    </lineage>
</organism>